<name>A0A5B3G6Q9_9BACT</name>
<evidence type="ECO:0000256" key="1">
    <source>
        <dbReference type="ARBA" id="ARBA00006738"/>
    </source>
</evidence>
<dbReference type="HAMAP" id="MF_00048">
    <property type="entry name" value="UPF0102"/>
    <property type="match status" value="1"/>
</dbReference>
<dbReference type="CDD" id="cd20736">
    <property type="entry name" value="PoNe_Nuclease"/>
    <property type="match status" value="1"/>
</dbReference>
<evidence type="ECO:0000313" key="4">
    <source>
        <dbReference type="Proteomes" id="UP000323567"/>
    </source>
</evidence>
<dbReference type="InterPro" id="IPR011856">
    <property type="entry name" value="tRNA_endonuc-like_dom_sf"/>
</dbReference>
<dbReference type="PANTHER" id="PTHR34039:SF1">
    <property type="entry name" value="UPF0102 PROTEIN YRAN"/>
    <property type="match status" value="1"/>
</dbReference>
<dbReference type="Pfam" id="PF02021">
    <property type="entry name" value="UPF0102"/>
    <property type="match status" value="1"/>
</dbReference>
<dbReference type="InterPro" id="IPR003509">
    <property type="entry name" value="UPF0102_YraN-like"/>
</dbReference>
<dbReference type="RefSeq" id="WP_149887454.1">
    <property type="nucleotide sequence ID" value="NZ_DBEYWW010000040.1"/>
</dbReference>
<dbReference type="PANTHER" id="PTHR34039">
    <property type="entry name" value="UPF0102 PROTEIN YRAN"/>
    <property type="match status" value="1"/>
</dbReference>
<evidence type="ECO:0000256" key="2">
    <source>
        <dbReference type="HAMAP-Rule" id="MF_00048"/>
    </source>
</evidence>
<dbReference type="GO" id="GO:0003676">
    <property type="term" value="F:nucleic acid binding"/>
    <property type="evidence" value="ECO:0007669"/>
    <property type="project" value="InterPro"/>
</dbReference>
<reference evidence="3 4" key="1">
    <citation type="journal article" date="2019" name="Nat. Med.">
        <title>A library of human gut bacterial isolates paired with longitudinal multiomics data enables mechanistic microbiome research.</title>
        <authorList>
            <person name="Poyet M."/>
            <person name="Groussin M."/>
            <person name="Gibbons S.M."/>
            <person name="Avila-Pacheco J."/>
            <person name="Jiang X."/>
            <person name="Kearney S.M."/>
            <person name="Perrotta A.R."/>
            <person name="Berdy B."/>
            <person name="Zhao S."/>
            <person name="Lieberman T.D."/>
            <person name="Swanson P.K."/>
            <person name="Smith M."/>
            <person name="Roesemann S."/>
            <person name="Alexander J.E."/>
            <person name="Rich S.A."/>
            <person name="Livny J."/>
            <person name="Vlamakis H."/>
            <person name="Clish C."/>
            <person name="Bullock K."/>
            <person name="Deik A."/>
            <person name="Scott J."/>
            <person name="Pierce K.A."/>
            <person name="Xavier R.J."/>
            <person name="Alm E.J."/>
        </authorList>
    </citation>
    <scope>NUCLEOTIDE SEQUENCE [LARGE SCALE GENOMIC DNA]</scope>
    <source>
        <strain evidence="3 4">BIOML-A2</strain>
    </source>
</reference>
<comment type="similarity">
    <text evidence="1 2">Belongs to the UPF0102 family.</text>
</comment>
<dbReference type="EMBL" id="VVXK01000012">
    <property type="protein sequence ID" value="KAA2369161.1"/>
    <property type="molecule type" value="Genomic_DNA"/>
</dbReference>
<dbReference type="AlphaFoldDB" id="A0A5B3G6Q9"/>
<comment type="caution">
    <text evidence="3">The sequence shown here is derived from an EMBL/GenBank/DDBJ whole genome shotgun (WGS) entry which is preliminary data.</text>
</comment>
<evidence type="ECO:0000313" key="3">
    <source>
        <dbReference type="EMBL" id="KAA2369161.1"/>
    </source>
</evidence>
<gene>
    <name evidence="3" type="ORF">F2Y13_09225</name>
</gene>
<dbReference type="SUPFAM" id="SSF52980">
    <property type="entry name" value="Restriction endonuclease-like"/>
    <property type="match status" value="1"/>
</dbReference>
<dbReference type="Proteomes" id="UP000323567">
    <property type="component" value="Unassembled WGS sequence"/>
</dbReference>
<accession>A0A5B3G6Q9</accession>
<proteinExistence type="inferred from homology"/>
<protein>
    <recommendedName>
        <fullName evidence="2">UPF0102 protein F2Y13_09225</fullName>
    </recommendedName>
</protein>
<dbReference type="Gene3D" id="3.40.1350.10">
    <property type="match status" value="1"/>
</dbReference>
<dbReference type="InterPro" id="IPR011335">
    <property type="entry name" value="Restrct_endonuc-II-like"/>
</dbReference>
<organism evidence="3 4">
    <name type="scientific">Alistipes shahii</name>
    <dbReference type="NCBI Taxonomy" id="328814"/>
    <lineage>
        <taxon>Bacteria</taxon>
        <taxon>Pseudomonadati</taxon>
        <taxon>Bacteroidota</taxon>
        <taxon>Bacteroidia</taxon>
        <taxon>Bacteroidales</taxon>
        <taxon>Rikenellaceae</taxon>
        <taxon>Alistipes</taxon>
    </lineage>
</organism>
<sequence>MTAAAETGRAGERAATEYLRRAGYEICALNWRQGRYELDIVACREGVLHFVEVKTRRSGSLTPPEAAVTQRKFRALSRAAACYLRTVGWEGEVQFDLAAAEAAADGSVRVELIENALEYNW</sequence>